<dbReference type="InterPro" id="IPR057230">
    <property type="entry name" value="DUF7908"/>
</dbReference>
<gene>
    <name evidence="4" type="ORF">N7G274_008553</name>
</gene>
<evidence type="ECO:0000313" key="5">
    <source>
        <dbReference type="Proteomes" id="UP001590950"/>
    </source>
</evidence>
<evidence type="ECO:0000313" key="4">
    <source>
        <dbReference type="EMBL" id="KAL2038795.1"/>
    </source>
</evidence>
<feature type="region of interest" description="Disordered" evidence="1">
    <location>
        <begin position="66"/>
        <end position="92"/>
    </location>
</feature>
<keyword evidence="2" id="KW-0732">Signal</keyword>
<accession>A0ABR3ZYT6</accession>
<comment type="caution">
    <text evidence="4">The sequence shown here is derived from an EMBL/GenBank/DDBJ whole genome shotgun (WGS) entry which is preliminary data.</text>
</comment>
<dbReference type="EMBL" id="JBEFKJ010000030">
    <property type="protein sequence ID" value="KAL2038795.1"/>
    <property type="molecule type" value="Genomic_DNA"/>
</dbReference>
<dbReference type="Pfam" id="PF25485">
    <property type="entry name" value="DUF7908"/>
    <property type="match status" value="1"/>
</dbReference>
<evidence type="ECO:0000256" key="2">
    <source>
        <dbReference type="SAM" id="SignalP"/>
    </source>
</evidence>
<sequence>MKNVIWMFVYGTLTLPVVIAPSVVTVRIGTGDCEAVSTTAAAANLLPSANNSNLLTSRAHIFSVSTSTQLPHTKPPQTSTSRSEVSSPATISSVASNRSFQSIASGLGTPSVSTTSGIASNAVPSFIIPPSSISSSSATSSIPTAAPPGFLVTLTSDINQPVHRRADPSFIDSNGTITSNCHMSTTYSLTAGNQLSAADGSIFSTSPKIRYQPFVTSNTTGSISTTWQFIGNYLVWKNNAFQNGTASLCVDSTSKTIYIYFADPIPESCTPVYLTALPGEYNLRLYIVAPLRQAQHLHALVSRRHLELSRPHHPQIQS</sequence>
<keyword evidence="5" id="KW-1185">Reference proteome</keyword>
<name>A0ABR3ZYT6_9LECA</name>
<reference evidence="4 5" key="1">
    <citation type="submission" date="2024-09" db="EMBL/GenBank/DDBJ databases">
        <title>Rethinking Asexuality: The Enigmatic Case of Functional Sexual Genes in Lepraria (Stereocaulaceae).</title>
        <authorList>
            <person name="Doellman M."/>
            <person name="Sun Y."/>
            <person name="Barcenas-Pena A."/>
            <person name="Lumbsch H.T."/>
            <person name="Grewe F."/>
        </authorList>
    </citation>
    <scope>NUCLEOTIDE SEQUENCE [LARGE SCALE GENOMIC DNA]</scope>
    <source>
        <strain evidence="4 5">Mercado 3170</strain>
    </source>
</reference>
<evidence type="ECO:0000259" key="3">
    <source>
        <dbReference type="Pfam" id="PF25485"/>
    </source>
</evidence>
<feature type="signal peptide" evidence="2">
    <location>
        <begin position="1"/>
        <end position="20"/>
    </location>
</feature>
<proteinExistence type="predicted"/>
<protein>
    <recommendedName>
        <fullName evidence="3">DUF7908 domain-containing protein</fullName>
    </recommendedName>
</protein>
<organism evidence="4 5">
    <name type="scientific">Stereocaulon virgatum</name>
    <dbReference type="NCBI Taxonomy" id="373712"/>
    <lineage>
        <taxon>Eukaryota</taxon>
        <taxon>Fungi</taxon>
        <taxon>Dikarya</taxon>
        <taxon>Ascomycota</taxon>
        <taxon>Pezizomycotina</taxon>
        <taxon>Lecanoromycetes</taxon>
        <taxon>OSLEUM clade</taxon>
        <taxon>Lecanoromycetidae</taxon>
        <taxon>Lecanorales</taxon>
        <taxon>Lecanorineae</taxon>
        <taxon>Stereocaulaceae</taxon>
        <taxon>Stereocaulon</taxon>
    </lineage>
</organism>
<dbReference type="Proteomes" id="UP001590950">
    <property type="component" value="Unassembled WGS sequence"/>
</dbReference>
<feature type="domain" description="DUF7908" evidence="3">
    <location>
        <begin position="150"/>
        <end position="278"/>
    </location>
</feature>
<evidence type="ECO:0000256" key="1">
    <source>
        <dbReference type="SAM" id="MobiDB-lite"/>
    </source>
</evidence>
<feature type="chain" id="PRO_5046893503" description="DUF7908 domain-containing protein" evidence="2">
    <location>
        <begin position="21"/>
        <end position="318"/>
    </location>
</feature>